<proteinExistence type="predicted"/>
<protein>
    <submittedName>
        <fullName evidence="1">Uncharacterized protein</fullName>
    </submittedName>
</protein>
<keyword evidence="2" id="KW-1185">Reference proteome</keyword>
<dbReference type="Proteomes" id="UP001162162">
    <property type="component" value="Unassembled WGS sequence"/>
</dbReference>
<comment type="caution">
    <text evidence="1">The sequence shown here is derived from an EMBL/GenBank/DDBJ whole genome shotgun (WGS) entry which is preliminary data.</text>
</comment>
<reference evidence="1" key="1">
    <citation type="journal article" date="2023" name="Insect Mol. Biol.">
        <title>Genome sequencing provides insights into the evolution of gene families encoding plant cell wall-degrading enzymes in longhorned beetles.</title>
        <authorList>
            <person name="Shin N.R."/>
            <person name="Okamura Y."/>
            <person name="Kirsch R."/>
            <person name="Pauchet Y."/>
        </authorList>
    </citation>
    <scope>NUCLEOTIDE SEQUENCE</scope>
    <source>
        <strain evidence="1">AMC_N1</strain>
    </source>
</reference>
<name>A0AAV8ZGK8_9CUCU</name>
<sequence>MYITNACHQRFVPLLLESQKPLQNVCLHKDLKNSVPLYRKNVIAQNNPENSPKLVENFKGDLATTNQIGKG</sequence>
<gene>
    <name evidence="1" type="ORF">NQ318_001271</name>
</gene>
<accession>A0AAV8ZGK8</accession>
<evidence type="ECO:0000313" key="2">
    <source>
        <dbReference type="Proteomes" id="UP001162162"/>
    </source>
</evidence>
<organism evidence="1 2">
    <name type="scientific">Aromia moschata</name>
    <dbReference type="NCBI Taxonomy" id="1265417"/>
    <lineage>
        <taxon>Eukaryota</taxon>
        <taxon>Metazoa</taxon>
        <taxon>Ecdysozoa</taxon>
        <taxon>Arthropoda</taxon>
        <taxon>Hexapoda</taxon>
        <taxon>Insecta</taxon>
        <taxon>Pterygota</taxon>
        <taxon>Neoptera</taxon>
        <taxon>Endopterygota</taxon>
        <taxon>Coleoptera</taxon>
        <taxon>Polyphaga</taxon>
        <taxon>Cucujiformia</taxon>
        <taxon>Chrysomeloidea</taxon>
        <taxon>Cerambycidae</taxon>
        <taxon>Cerambycinae</taxon>
        <taxon>Callichromatini</taxon>
        <taxon>Aromia</taxon>
    </lineage>
</organism>
<evidence type="ECO:0000313" key="1">
    <source>
        <dbReference type="EMBL" id="KAJ8962863.1"/>
    </source>
</evidence>
<dbReference type="EMBL" id="JAPWTK010000002">
    <property type="protein sequence ID" value="KAJ8962863.1"/>
    <property type="molecule type" value="Genomic_DNA"/>
</dbReference>
<dbReference type="AlphaFoldDB" id="A0AAV8ZGK8"/>